<accession>A0AAD7C1W5</accession>
<proteinExistence type="predicted"/>
<evidence type="ECO:0000313" key="2">
    <source>
        <dbReference type="Proteomes" id="UP001221142"/>
    </source>
</evidence>
<dbReference type="EMBL" id="JARKIF010000006">
    <property type="protein sequence ID" value="KAJ7636862.1"/>
    <property type="molecule type" value="Genomic_DNA"/>
</dbReference>
<gene>
    <name evidence="1" type="ORF">FB45DRAFT_907534</name>
</gene>
<sequence length="209" mass="23705">MASLSSDEISEEQKQILFDFRTCHPTMGVRKIAEALRPQIPAITGKMVRSVQVASGKLPALDPAKQLDLDGLNLRAARRQRTLKKMKATLVGQKDATNLDEEDLFWSSEDVADMYWLAGKTQKGNYPLLANGDTHWDHDRVLWVNFAVPSMFEMLQMKAIGIETPQEQYEAVEDAQKGARRDPRWQGRGFRPCHRPATAFGIWHRCHGC</sequence>
<organism evidence="1 2">
    <name type="scientific">Roridomyces roridus</name>
    <dbReference type="NCBI Taxonomy" id="1738132"/>
    <lineage>
        <taxon>Eukaryota</taxon>
        <taxon>Fungi</taxon>
        <taxon>Dikarya</taxon>
        <taxon>Basidiomycota</taxon>
        <taxon>Agaricomycotina</taxon>
        <taxon>Agaricomycetes</taxon>
        <taxon>Agaricomycetidae</taxon>
        <taxon>Agaricales</taxon>
        <taxon>Marasmiineae</taxon>
        <taxon>Mycenaceae</taxon>
        <taxon>Roridomyces</taxon>
    </lineage>
</organism>
<reference evidence="1" key="1">
    <citation type="submission" date="2023-03" db="EMBL/GenBank/DDBJ databases">
        <title>Massive genome expansion in bonnet fungi (Mycena s.s.) driven by repeated elements and novel gene families across ecological guilds.</title>
        <authorList>
            <consortium name="Lawrence Berkeley National Laboratory"/>
            <person name="Harder C.B."/>
            <person name="Miyauchi S."/>
            <person name="Viragh M."/>
            <person name="Kuo A."/>
            <person name="Thoen E."/>
            <person name="Andreopoulos B."/>
            <person name="Lu D."/>
            <person name="Skrede I."/>
            <person name="Drula E."/>
            <person name="Henrissat B."/>
            <person name="Morin E."/>
            <person name="Kohler A."/>
            <person name="Barry K."/>
            <person name="LaButti K."/>
            <person name="Morin E."/>
            <person name="Salamov A."/>
            <person name="Lipzen A."/>
            <person name="Mereny Z."/>
            <person name="Hegedus B."/>
            <person name="Baldrian P."/>
            <person name="Stursova M."/>
            <person name="Weitz H."/>
            <person name="Taylor A."/>
            <person name="Grigoriev I.V."/>
            <person name="Nagy L.G."/>
            <person name="Martin F."/>
            <person name="Kauserud H."/>
        </authorList>
    </citation>
    <scope>NUCLEOTIDE SEQUENCE</scope>
    <source>
        <strain evidence="1">9284</strain>
    </source>
</reference>
<evidence type="ECO:0000313" key="1">
    <source>
        <dbReference type="EMBL" id="KAJ7636862.1"/>
    </source>
</evidence>
<keyword evidence="2" id="KW-1185">Reference proteome</keyword>
<dbReference type="Proteomes" id="UP001221142">
    <property type="component" value="Unassembled WGS sequence"/>
</dbReference>
<comment type="caution">
    <text evidence="1">The sequence shown here is derived from an EMBL/GenBank/DDBJ whole genome shotgun (WGS) entry which is preliminary data.</text>
</comment>
<name>A0AAD7C1W5_9AGAR</name>
<protein>
    <submittedName>
        <fullName evidence="1">Uncharacterized protein</fullName>
    </submittedName>
</protein>
<dbReference type="AlphaFoldDB" id="A0AAD7C1W5"/>